<gene>
    <name evidence="2" type="ORF">OCBIM_22010839mg</name>
</gene>
<reference evidence="2" key="1">
    <citation type="submission" date="2015-07" db="EMBL/GenBank/DDBJ databases">
        <title>MeaNS - Measles Nucleotide Surveillance Program.</title>
        <authorList>
            <person name="Tran T."/>
            <person name="Druce J."/>
        </authorList>
    </citation>
    <scope>NUCLEOTIDE SEQUENCE</scope>
    <source>
        <strain evidence="2">UCB-OBI-ISO-001</strain>
        <tissue evidence="2">Gonad</tissue>
    </source>
</reference>
<feature type="region of interest" description="Disordered" evidence="1">
    <location>
        <begin position="32"/>
        <end position="66"/>
    </location>
</feature>
<accession>A0A0L8HPI7</accession>
<evidence type="ECO:0000256" key="1">
    <source>
        <dbReference type="SAM" id="MobiDB-lite"/>
    </source>
</evidence>
<organism evidence="2">
    <name type="scientific">Octopus bimaculoides</name>
    <name type="common">California two-spotted octopus</name>
    <dbReference type="NCBI Taxonomy" id="37653"/>
    <lineage>
        <taxon>Eukaryota</taxon>
        <taxon>Metazoa</taxon>
        <taxon>Spiralia</taxon>
        <taxon>Lophotrochozoa</taxon>
        <taxon>Mollusca</taxon>
        <taxon>Cephalopoda</taxon>
        <taxon>Coleoidea</taxon>
        <taxon>Octopodiformes</taxon>
        <taxon>Octopoda</taxon>
        <taxon>Incirrata</taxon>
        <taxon>Octopodidae</taxon>
        <taxon>Octopus</taxon>
    </lineage>
</organism>
<evidence type="ECO:0000313" key="2">
    <source>
        <dbReference type="EMBL" id="KOF90635.1"/>
    </source>
</evidence>
<sequence length="66" mass="7865">MLFYILEMRNSVHYLHWMDMCPHLVCCNHNIEKLDDDDDDNDDDNDDNNDYENDDDHDGDDGNNSE</sequence>
<feature type="compositionally biased region" description="Acidic residues" evidence="1">
    <location>
        <begin position="34"/>
        <end position="66"/>
    </location>
</feature>
<protein>
    <submittedName>
        <fullName evidence="2">Uncharacterized protein</fullName>
    </submittedName>
</protein>
<proteinExistence type="predicted"/>
<name>A0A0L8HPI7_OCTBM</name>
<dbReference type="EMBL" id="KQ417719">
    <property type="protein sequence ID" value="KOF90635.1"/>
    <property type="molecule type" value="Genomic_DNA"/>
</dbReference>
<dbReference type="AlphaFoldDB" id="A0A0L8HPI7"/>